<feature type="domain" description="ABC3 transporter permease C-terminal" evidence="7">
    <location>
        <begin position="288"/>
        <end position="402"/>
    </location>
</feature>
<feature type="transmembrane region" description="Helical" evidence="6">
    <location>
        <begin position="418"/>
        <end position="441"/>
    </location>
</feature>
<feature type="domain" description="MacB-like periplasmic core" evidence="8">
    <location>
        <begin position="499"/>
        <end position="594"/>
    </location>
</feature>
<keyword evidence="4 6" id="KW-1133">Transmembrane helix</keyword>
<keyword evidence="2" id="KW-1003">Cell membrane</keyword>
<feature type="transmembrane region" description="Helical" evidence="6">
    <location>
        <begin position="723"/>
        <end position="743"/>
    </location>
</feature>
<proteinExistence type="predicted"/>
<feature type="domain" description="ABC3 transporter permease C-terminal" evidence="7">
    <location>
        <begin position="671"/>
        <end position="780"/>
    </location>
</feature>
<feature type="transmembrane region" description="Helical" evidence="6">
    <location>
        <begin position="668"/>
        <end position="688"/>
    </location>
</feature>
<dbReference type="EMBL" id="JAUKPO010000007">
    <property type="protein sequence ID" value="MDO1447372.1"/>
    <property type="molecule type" value="Genomic_DNA"/>
</dbReference>
<organism evidence="9 10">
    <name type="scientific">Rhodocytophaga aerolata</name>
    <dbReference type="NCBI Taxonomy" id="455078"/>
    <lineage>
        <taxon>Bacteria</taxon>
        <taxon>Pseudomonadati</taxon>
        <taxon>Bacteroidota</taxon>
        <taxon>Cytophagia</taxon>
        <taxon>Cytophagales</taxon>
        <taxon>Rhodocytophagaceae</taxon>
        <taxon>Rhodocytophaga</taxon>
    </lineage>
</organism>
<comment type="caution">
    <text evidence="9">The sequence shown here is derived from an EMBL/GenBank/DDBJ whole genome shotgun (WGS) entry which is preliminary data.</text>
</comment>
<feature type="transmembrane region" description="Helical" evidence="6">
    <location>
        <begin position="278"/>
        <end position="302"/>
    </location>
</feature>
<sequence>MFRNYLTIAFRSILHQKAYNLLNLAGLAIGITCGLIMALHVQEELSYEKDFPGYDNIYRVHVKEWAKSSPVLAEEIEKFMPEIEAIGRFAYAGTPIVGYQKNNAAESTGYYADAEVLKVFGLKLLQGKSDQLLTVPNTIVLTQRMAQRYFGKKDPVGEVLNFDNSTEYTVVGVMEDLPKNSHLKFDFLVSMPTFYKQLPPDLLTNRGWMVMYTYAKFASASQKTKAQEKMPAFIGHHYADWDNKEQMIAEGALAFQPVTDIHLKSNLEQEMGANSSIAYIYILVAVQILVLVIACVNFMNLFTTQTIKRLKEVGMRKILGANKSQLVLQFLTEAFILALSSVVLAIVLYQFALPVYNSITSKNLTWDVLFTADNILLLISIMLFVWLFSGLYPALFISGIEPVSSLKATKTPRSFPVVIRKSLVVFQFAVSLFLITGTIFISQQMHLLRNKEMGFDKNQVVYIKLYGDLYKSMVEKPQTFKSEFLRNPNVLTVATTSNYIGDDLSVEGITPQGTNGQEFPSVRVMRTDGNYLKTLSIPVIAGRDFSTDFNDSASVIINEQAVKDLRLENPIGTVLQGLVGNRTAKVIGVAKDFHFTSLHNTIEPLIIEYRPEFTGSLVVKMQAGKTKETLAYLRKATQTIAPGSLFVYNFLDEKLNELYKTEDSLSTILQIFSVLAIIIACLGLFGLAAHSIETRTKEIGIRKVLGATVTCIVALFSKDFIKLIGIGFIIAIPLTLYAIQQWLQNFAYQIDIQWWVFALSGLLVLVIALLTISFQSIKAALANPIKSLRNE</sequence>
<feature type="domain" description="MacB-like periplasmic core" evidence="8">
    <location>
        <begin position="21"/>
        <end position="230"/>
    </location>
</feature>
<name>A0ABT8R9D1_9BACT</name>
<evidence type="ECO:0000256" key="1">
    <source>
        <dbReference type="ARBA" id="ARBA00004651"/>
    </source>
</evidence>
<feature type="transmembrane region" description="Helical" evidence="6">
    <location>
        <begin position="326"/>
        <end position="355"/>
    </location>
</feature>
<feature type="transmembrane region" description="Helical" evidence="6">
    <location>
        <begin position="21"/>
        <end position="41"/>
    </location>
</feature>
<dbReference type="Pfam" id="PF12704">
    <property type="entry name" value="MacB_PCD"/>
    <property type="match status" value="2"/>
</dbReference>
<accession>A0ABT8R9D1</accession>
<dbReference type="PANTHER" id="PTHR30572:SF18">
    <property type="entry name" value="ABC-TYPE MACROLIDE FAMILY EXPORT SYSTEM PERMEASE COMPONENT 2"/>
    <property type="match status" value="1"/>
</dbReference>
<evidence type="ECO:0000256" key="4">
    <source>
        <dbReference type="ARBA" id="ARBA00022989"/>
    </source>
</evidence>
<dbReference type="InterPro" id="IPR003838">
    <property type="entry name" value="ABC3_permease_C"/>
</dbReference>
<evidence type="ECO:0000313" key="9">
    <source>
        <dbReference type="EMBL" id="MDO1447372.1"/>
    </source>
</evidence>
<evidence type="ECO:0000259" key="8">
    <source>
        <dbReference type="Pfam" id="PF12704"/>
    </source>
</evidence>
<reference evidence="9" key="1">
    <citation type="submission" date="2023-07" db="EMBL/GenBank/DDBJ databases">
        <title>The genome sequence of Rhodocytophaga aerolata KACC 12507.</title>
        <authorList>
            <person name="Zhang X."/>
        </authorList>
    </citation>
    <scope>NUCLEOTIDE SEQUENCE</scope>
    <source>
        <strain evidence="9">KACC 12507</strain>
    </source>
</reference>
<feature type="transmembrane region" description="Helical" evidence="6">
    <location>
        <begin position="755"/>
        <end position="777"/>
    </location>
</feature>
<dbReference type="Pfam" id="PF02687">
    <property type="entry name" value="FtsX"/>
    <property type="match status" value="2"/>
</dbReference>
<evidence type="ECO:0000256" key="6">
    <source>
        <dbReference type="SAM" id="Phobius"/>
    </source>
</evidence>
<evidence type="ECO:0000259" key="7">
    <source>
        <dbReference type="Pfam" id="PF02687"/>
    </source>
</evidence>
<evidence type="ECO:0000256" key="3">
    <source>
        <dbReference type="ARBA" id="ARBA00022692"/>
    </source>
</evidence>
<dbReference type="InterPro" id="IPR050250">
    <property type="entry name" value="Macrolide_Exporter_MacB"/>
</dbReference>
<keyword evidence="3 6" id="KW-0812">Transmembrane</keyword>
<feature type="transmembrane region" description="Helical" evidence="6">
    <location>
        <begin position="375"/>
        <end position="397"/>
    </location>
</feature>
<gene>
    <name evidence="9" type="ORF">Q0590_13975</name>
</gene>
<dbReference type="PANTHER" id="PTHR30572">
    <property type="entry name" value="MEMBRANE COMPONENT OF TRANSPORTER-RELATED"/>
    <property type="match status" value="1"/>
</dbReference>
<dbReference type="InterPro" id="IPR025857">
    <property type="entry name" value="MacB_PCD"/>
</dbReference>
<evidence type="ECO:0000256" key="5">
    <source>
        <dbReference type="ARBA" id="ARBA00023136"/>
    </source>
</evidence>
<keyword evidence="10" id="KW-1185">Reference proteome</keyword>
<protein>
    <submittedName>
        <fullName evidence="9">ABC transporter permease</fullName>
    </submittedName>
</protein>
<dbReference type="Proteomes" id="UP001168528">
    <property type="component" value="Unassembled WGS sequence"/>
</dbReference>
<dbReference type="RefSeq" id="WP_302038177.1">
    <property type="nucleotide sequence ID" value="NZ_JAUKPO010000007.1"/>
</dbReference>
<keyword evidence="5 6" id="KW-0472">Membrane</keyword>
<comment type="subcellular location">
    <subcellularLocation>
        <location evidence="1">Cell membrane</location>
        <topology evidence="1">Multi-pass membrane protein</topology>
    </subcellularLocation>
</comment>
<evidence type="ECO:0000313" key="10">
    <source>
        <dbReference type="Proteomes" id="UP001168528"/>
    </source>
</evidence>
<evidence type="ECO:0000256" key="2">
    <source>
        <dbReference type="ARBA" id="ARBA00022475"/>
    </source>
</evidence>